<proteinExistence type="predicted"/>
<protein>
    <submittedName>
        <fullName evidence="1">Uncharacterized protein</fullName>
    </submittedName>
</protein>
<name>A0A4U6SQ68_SETVI</name>
<evidence type="ECO:0000313" key="1">
    <source>
        <dbReference type="EMBL" id="TKV90827.1"/>
    </source>
</evidence>
<accession>A0A4U6SQ68</accession>
<sequence>MGSPGQCTGPWEVNCVRQDDASGKRRAAIFSRYKWIPKLRLEREKNDDEQLGSSCAFDSGGFLGSFFYIKIIQREIEYHFLGLVPKHTASKVAHVWGSTREAFTRKNMEILSTFFQRKKT</sequence>
<dbReference type="EMBL" id="CM016560">
    <property type="protein sequence ID" value="TKV90827.1"/>
    <property type="molecule type" value="Genomic_DNA"/>
</dbReference>
<dbReference type="AlphaFoldDB" id="A0A4U6SQ68"/>
<dbReference type="Gramene" id="TKV90827">
    <property type="protein sequence ID" value="TKV90827"/>
    <property type="gene ID" value="SEVIR_9G055000v2"/>
</dbReference>
<organism evidence="1 2">
    <name type="scientific">Setaria viridis</name>
    <name type="common">Green bristlegrass</name>
    <name type="synonym">Setaria italica subsp. viridis</name>
    <dbReference type="NCBI Taxonomy" id="4556"/>
    <lineage>
        <taxon>Eukaryota</taxon>
        <taxon>Viridiplantae</taxon>
        <taxon>Streptophyta</taxon>
        <taxon>Embryophyta</taxon>
        <taxon>Tracheophyta</taxon>
        <taxon>Spermatophyta</taxon>
        <taxon>Magnoliopsida</taxon>
        <taxon>Liliopsida</taxon>
        <taxon>Poales</taxon>
        <taxon>Poaceae</taxon>
        <taxon>PACMAD clade</taxon>
        <taxon>Panicoideae</taxon>
        <taxon>Panicodae</taxon>
        <taxon>Paniceae</taxon>
        <taxon>Cenchrinae</taxon>
        <taxon>Setaria</taxon>
    </lineage>
</organism>
<evidence type="ECO:0000313" key="2">
    <source>
        <dbReference type="Proteomes" id="UP000298652"/>
    </source>
</evidence>
<dbReference type="Proteomes" id="UP000298652">
    <property type="component" value="Chromosome 9"/>
</dbReference>
<gene>
    <name evidence="1" type="ORF">SEVIR_9G055000v2</name>
</gene>
<keyword evidence="2" id="KW-1185">Reference proteome</keyword>
<reference evidence="1" key="1">
    <citation type="submission" date="2019-03" db="EMBL/GenBank/DDBJ databases">
        <title>WGS assembly of Setaria viridis.</title>
        <authorList>
            <person name="Huang P."/>
            <person name="Jenkins J."/>
            <person name="Grimwood J."/>
            <person name="Barry K."/>
            <person name="Healey A."/>
            <person name="Mamidi S."/>
            <person name="Sreedasyam A."/>
            <person name="Shu S."/>
            <person name="Feldman M."/>
            <person name="Wu J."/>
            <person name="Yu Y."/>
            <person name="Chen C."/>
            <person name="Johnson J."/>
            <person name="Rokhsar D."/>
            <person name="Baxter I."/>
            <person name="Schmutz J."/>
            <person name="Brutnell T."/>
            <person name="Kellogg E."/>
        </authorList>
    </citation>
    <scope>NUCLEOTIDE SEQUENCE [LARGE SCALE GENOMIC DNA]</scope>
</reference>